<dbReference type="SUPFAM" id="SSF53901">
    <property type="entry name" value="Thiolase-like"/>
    <property type="match status" value="1"/>
</dbReference>
<evidence type="ECO:0000313" key="1">
    <source>
        <dbReference type="EMBL" id="PCH41609.1"/>
    </source>
</evidence>
<dbReference type="OrthoDB" id="10008801at2759"/>
<dbReference type="STRING" id="742152.A0A2H3JS43"/>
<gene>
    <name evidence="1" type="ORF">WOLCODRAFT_137495</name>
</gene>
<organism evidence="1 2">
    <name type="scientific">Wolfiporia cocos (strain MD-104)</name>
    <name type="common">Brown rot fungus</name>
    <dbReference type="NCBI Taxonomy" id="742152"/>
    <lineage>
        <taxon>Eukaryota</taxon>
        <taxon>Fungi</taxon>
        <taxon>Dikarya</taxon>
        <taxon>Basidiomycota</taxon>
        <taxon>Agaricomycotina</taxon>
        <taxon>Agaricomycetes</taxon>
        <taxon>Polyporales</taxon>
        <taxon>Phaeolaceae</taxon>
        <taxon>Wolfiporia</taxon>
    </lineage>
</organism>
<dbReference type="EMBL" id="KB468113">
    <property type="protein sequence ID" value="PCH41609.1"/>
    <property type="molecule type" value="Genomic_DNA"/>
</dbReference>
<dbReference type="InterPro" id="IPR016039">
    <property type="entry name" value="Thiolase-like"/>
</dbReference>
<accession>A0A2H3JS43</accession>
<dbReference type="Proteomes" id="UP000218811">
    <property type="component" value="Unassembled WGS sequence"/>
</dbReference>
<evidence type="ECO:0000313" key="2">
    <source>
        <dbReference type="Proteomes" id="UP000218811"/>
    </source>
</evidence>
<dbReference type="AlphaFoldDB" id="A0A2H3JS43"/>
<proteinExistence type="predicted"/>
<reference evidence="1 2" key="1">
    <citation type="journal article" date="2012" name="Science">
        <title>The Paleozoic origin of enzymatic lignin decomposition reconstructed from 31 fungal genomes.</title>
        <authorList>
            <person name="Floudas D."/>
            <person name="Binder M."/>
            <person name="Riley R."/>
            <person name="Barry K."/>
            <person name="Blanchette R.A."/>
            <person name="Henrissat B."/>
            <person name="Martinez A.T."/>
            <person name="Otillar R."/>
            <person name="Spatafora J.W."/>
            <person name="Yadav J.S."/>
            <person name="Aerts A."/>
            <person name="Benoit I."/>
            <person name="Boyd A."/>
            <person name="Carlson A."/>
            <person name="Copeland A."/>
            <person name="Coutinho P.M."/>
            <person name="de Vries R.P."/>
            <person name="Ferreira P."/>
            <person name="Findley K."/>
            <person name="Foster B."/>
            <person name="Gaskell J."/>
            <person name="Glotzer D."/>
            <person name="Gorecki P."/>
            <person name="Heitman J."/>
            <person name="Hesse C."/>
            <person name="Hori C."/>
            <person name="Igarashi K."/>
            <person name="Jurgens J.A."/>
            <person name="Kallen N."/>
            <person name="Kersten P."/>
            <person name="Kohler A."/>
            <person name="Kuees U."/>
            <person name="Kumar T.K.A."/>
            <person name="Kuo A."/>
            <person name="LaButti K."/>
            <person name="Larrondo L.F."/>
            <person name="Lindquist E."/>
            <person name="Ling A."/>
            <person name="Lombard V."/>
            <person name="Lucas S."/>
            <person name="Lundell T."/>
            <person name="Martin R."/>
            <person name="McLaughlin D.J."/>
            <person name="Morgenstern I."/>
            <person name="Morin E."/>
            <person name="Murat C."/>
            <person name="Nagy L.G."/>
            <person name="Nolan M."/>
            <person name="Ohm R.A."/>
            <person name="Patyshakuliyeva A."/>
            <person name="Rokas A."/>
            <person name="Ruiz-Duenas F.J."/>
            <person name="Sabat G."/>
            <person name="Salamov A."/>
            <person name="Samejima M."/>
            <person name="Schmutz J."/>
            <person name="Slot J.C."/>
            <person name="St John F."/>
            <person name="Stenlid J."/>
            <person name="Sun H."/>
            <person name="Sun S."/>
            <person name="Syed K."/>
            <person name="Tsang A."/>
            <person name="Wiebenga A."/>
            <person name="Young D."/>
            <person name="Pisabarro A."/>
            <person name="Eastwood D.C."/>
            <person name="Martin F."/>
            <person name="Cullen D."/>
            <person name="Grigoriev I.V."/>
            <person name="Hibbett D.S."/>
        </authorList>
    </citation>
    <scope>NUCLEOTIDE SEQUENCE [LARGE SCALE GENOMIC DNA]</scope>
    <source>
        <strain evidence="1 2">MD-104</strain>
    </source>
</reference>
<dbReference type="GO" id="GO:0016746">
    <property type="term" value="F:acyltransferase activity"/>
    <property type="evidence" value="ECO:0007669"/>
    <property type="project" value="InterPro"/>
</dbReference>
<keyword evidence="2" id="KW-1185">Reference proteome</keyword>
<protein>
    <submittedName>
        <fullName evidence="1">Uncharacterized protein</fullName>
    </submittedName>
</protein>
<name>A0A2H3JS43_WOLCO</name>
<sequence>MLANTSSACRLPFKRILVNHALRLNHTLRSGPVLLPNRGASLPHHAHRHATFSTTARCLATEDPYGRVVAETQLKLTRLLLERPELLQIVRDMQRVMEEEGVDLGSKILSPTEVLEVLNKPRVRDAVIKAGEALEEAGVDPKVGAAIGGYAERHGSEGVNILSNPRDPARIPRLVLNCVSSMLTFSCTHIAFRGPGWHTSTACYSESLALALMRRLRVDA</sequence>